<dbReference type="GO" id="GO:0016567">
    <property type="term" value="P:protein ubiquitination"/>
    <property type="evidence" value="ECO:0007669"/>
    <property type="project" value="TreeGrafter"/>
</dbReference>
<evidence type="ECO:0000313" key="7">
    <source>
        <dbReference type="EMBL" id="KAF4674598.1"/>
    </source>
</evidence>
<dbReference type="GO" id="GO:0008270">
    <property type="term" value="F:zinc ion binding"/>
    <property type="evidence" value="ECO:0007669"/>
    <property type="project" value="UniProtKB-KW"/>
</dbReference>
<dbReference type="SUPFAM" id="SSF57850">
    <property type="entry name" value="RING/U-box"/>
    <property type="match status" value="1"/>
</dbReference>
<keyword evidence="3" id="KW-0862">Zinc</keyword>
<dbReference type="GO" id="GO:0061630">
    <property type="term" value="F:ubiquitin protein ligase activity"/>
    <property type="evidence" value="ECO:0007669"/>
    <property type="project" value="TreeGrafter"/>
</dbReference>
<dbReference type="AlphaFoldDB" id="A0A7J6MSK9"/>
<keyword evidence="8" id="KW-1185">Reference proteome</keyword>
<evidence type="ECO:0000313" key="8">
    <source>
        <dbReference type="Proteomes" id="UP000591131"/>
    </source>
</evidence>
<dbReference type="InterPro" id="IPR001841">
    <property type="entry name" value="Znf_RING"/>
</dbReference>
<reference evidence="7 8" key="1">
    <citation type="submission" date="2020-04" db="EMBL/GenBank/DDBJ databases">
        <title>Perkinsus chesapeaki whole genome sequence.</title>
        <authorList>
            <person name="Bogema D.R."/>
        </authorList>
    </citation>
    <scope>NUCLEOTIDE SEQUENCE [LARGE SCALE GENOMIC DNA]</scope>
    <source>
        <strain evidence="7">ATCC PRA-425</strain>
    </source>
</reference>
<evidence type="ECO:0000256" key="4">
    <source>
        <dbReference type="PROSITE-ProRule" id="PRU00175"/>
    </source>
</evidence>
<keyword evidence="1" id="KW-0479">Metal-binding</keyword>
<dbReference type="SMART" id="SM00184">
    <property type="entry name" value="RING"/>
    <property type="match status" value="1"/>
</dbReference>
<keyword evidence="5" id="KW-0472">Membrane</keyword>
<evidence type="ECO:0000256" key="1">
    <source>
        <dbReference type="ARBA" id="ARBA00022723"/>
    </source>
</evidence>
<name>A0A7J6MSK9_PERCH</name>
<proteinExistence type="predicted"/>
<comment type="caution">
    <text evidence="7">The sequence shown here is derived from an EMBL/GenBank/DDBJ whole genome shotgun (WGS) entry which is preliminary data.</text>
</comment>
<feature type="domain" description="RING-type" evidence="6">
    <location>
        <begin position="112"/>
        <end position="155"/>
    </location>
</feature>
<dbReference type="PANTHER" id="PTHR45969:SF69">
    <property type="entry name" value="FINGER DOMAIN PROTEIN, PUTATIVE (AFU_ORTHOLOGUE AFUA_3G12190)-RELATED"/>
    <property type="match status" value="1"/>
</dbReference>
<gene>
    <name evidence="7" type="ORF">FOL47_008989</name>
</gene>
<keyword evidence="2 4" id="KW-0863">Zinc-finger</keyword>
<dbReference type="InterPro" id="IPR013083">
    <property type="entry name" value="Znf_RING/FYVE/PHD"/>
</dbReference>
<evidence type="ECO:0000256" key="3">
    <source>
        <dbReference type="ARBA" id="ARBA00022833"/>
    </source>
</evidence>
<dbReference type="PANTHER" id="PTHR45969">
    <property type="entry name" value="RING ZINC FINGER PROTEIN-RELATED"/>
    <property type="match status" value="1"/>
</dbReference>
<protein>
    <recommendedName>
        <fullName evidence="6">RING-type domain-containing protein</fullName>
    </recommendedName>
</protein>
<accession>A0A7J6MSK9</accession>
<dbReference type="OrthoDB" id="21204at2759"/>
<organism evidence="7 8">
    <name type="scientific">Perkinsus chesapeaki</name>
    <name type="common">Clam parasite</name>
    <name type="synonym">Perkinsus andrewsi</name>
    <dbReference type="NCBI Taxonomy" id="330153"/>
    <lineage>
        <taxon>Eukaryota</taxon>
        <taxon>Sar</taxon>
        <taxon>Alveolata</taxon>
        <taxon>Perkinsozoa</taxon>
        <taxon>Perkinsea</taxon>
        <taxon>Perkinsida</taxon>
        <taxon>Perkinsidae</taxon>
        <taxon>Perkinsus</taxon>
    </lineage>
</organism>
<dbReference type="Gene3D" id="3.30.40.10">
    <property type="entry name" value="Zinc/RING finger domain, C3HC4 (zinc finger)"/>
    <property type="match status" value="1"/>
</dbReference>
<dbReference type="EMBL" id="JAAPAO010000060">
    <property type="protein sequence ID" value="KAF4674598.1"/>
    <property type="molecule type" value="Genomic_DNA"/>
</dbReference>
<evidence type="ECO:0000259" key="6">
    <source>
        <dbReference type="PROSITE" id="PS50089"/>
    </source>
</evidence>
<sequence length="166" mass="18294">MTPETIETTGVHHYDSDMDAIIMMGSLCMAVATMAFVIYVHVAKERFPSLYDDADVPPYETSTYDRQHNRFLDASVMTLQSWLSAAHNSHSSAAPCMHDNGFASSSSSLDCCSVCLSAYDPEDTITVLQCGHLFHEDCARKWMSVAHVPVCPLCRHSLLAPLPPPI</sequence>
<keyword evidence="5" id="KW-1133">Transmembrane helix</keyword>
<keyword evidence="5" id="KW-0812">Transmembrane</keyword>
<dbReference type="PROSITE" id="PS50089">
    <property type="entry name" value="ZF_RING_2"/>
    <property type="match status" value="1"/>
</dbReference>
<dbReference type="Pfam" id="PF13639">
    <property type="entry name" value="zf-RING_2"/>
    <property type="match status" value="1"/>
</dbReference>
<evidence type="ECO:0000256" key="2">
    <source>
        <dbReference type="ARBA" id="ARBA00022771"/>
    </source>
</evidence>
<dbReference type="Proteomes" id="UP000591131">
    <property type="component" value="Unassembled WGS sequence"/>
</dbReference>
<feature type="transmembrane region" description="Helical" evidence="5">
    <location>
        <begin position="20"/>
        <end position="40"/>
    </location>
</feature>
<evidence type="ECO:0000256" key="5">
    <source>
        <dbReference type="SAM" id="Phobius"/>
    </source>
</evidence>